<reference evidence="2" key="1">
    <citation type="journal article" date="2023" name="Front. Plant Sci.">
        <title>Chromosomal-level genome assembly of Melastoma candidum provides insights into trichome evolution.</title>
        <authorList>
            <person name="Zhong Y."/>
            <person name="Wu W."/>
            <person name="Sun C."/>
            <person name="Zou P."/>
            <person name="Liu Y."/>
            <person name="Dai S."/>
            <person name="Zhou R."/>
        </authorList>
    </citation>
    <scope>NUCLEOTIDE SEQUENCE [LARGE SCALE GENOMIC DNA]</scope>
</reference>
<evidence type="ECO:0000313" key="2">
    <source>
        <dbReference type="Proteomes" id="UP001057402"/>
    </source>
</evidence>
<dbReference type="Proteomes" id="UP001057402">
    <property type="component" value="Chromosome 4"/>
</dbReference>
<sequence>MEITLLSAQGLKDTSVLSSSVNLLASTHHLVSISSFFLRLKTPDSGNQKRDEVVLNWGDDKVRAGVEPGFFADPSSYILLQITRRLGKRLMMPIGPRRKEVLSCWIPVSDVCFPVSFLSYRMRKQKDGSRSEVIVNLRVDSGRLSKEIQDLHAGMAPPGGSGQGPYGPPGAAIGIPAIKQLESGKPNTPEVCN</sequence>
<comment type="caution">
    <text evidence="1">The sequence shown here is derived from an EMBL/GenBank/DDBJ whole genome shotgun (WGS) entry which is preliminary data.</text>
</comment>
<proteinExistence type="predicted"/>
<keyword evidence="2" id="KW-1185">Reference proteome</keyword>
<protein>
    <submittedName>
        <fullName evidence="1">Uncharacterized protein</fullName>
    </submittedName>
</protein>
<accession>A0ACB9RG46</accession>
<dbReference type="EMBL" id="CM042883">
    <property type="protein sequence ID" value="KAI4377875.1"/>
    <property type="molecule type" value="Genomic_DNA"/>
</dbReference>
<name>A0ACB9RG46_9MYRT</name>
<evidence type="ECO:0000313" key="1">
    <source>
        <dbReference type="EMBL" id="KAI4377875.1"/>
    </source>
</evidence>
<gene>
    <name evidence="1" type="ORF">MLD38_015438</name>
</gene>
<organism evidence="1 2">
    <name type="scientific">Melastoma candidum</name>
    <dbReference type="NCBI Taxonomy" id="119954"/>
    <lineage>
        <taxon>Eukaryota</taxon>
        <taxon>Viridiplantae</taxon>
        <taxon>Streptophyta</taxon>
        <taxon>Embryophyta</taxon>
        <taxon>Tracheophyta</taxon>
        <taxon>Spermatophyta</taxon>
        <taxon>Magnoliopsida</taxon>
        <taxon>eudicotyledons</taxon>
        <taxon>Gunneridae</taxon>
        <taxon>Pentapetalae</taxon>
        <taxon>rosids</taxon>
        <taxon>malvids</taxon>
        <taxon>Myrtales</taxon>
        <taxon>Melastomataceae</taxon>
        <taxon>Melastomatoideae</taxon>
        <taxon>Melastomateae</taxon>
        <taxon>Melastoma</taxon>
    </lineage>
</organism>